<sequence>GVEKKKEGLTSVSLQKSLGIITIDGGFSLMNSTKLCKTLKFFIKSIK</sequence>
<protein>
    <submittedName>
        <fullName evidence="1">Uncharacterized protein</fullName>
    </submittedName>
</protein>
<proteinExistence type="predicted"/>
<comment type="caution">
    <text evidence="1">The sequence shown here is derived from an EMBL/GenBank/DDBJ whole genome shotgun (WGS) entry which is preliminary data.</text>
</comment>
<name>X1J2P8_9ZZZZ</name>
<evidence type="ECO:0000313" key="1">
    <source>
        <dbReference type="EMBL" id="GAH72624.1"/>
    </source>
</evidence>
<accession>X1J2P8</accession>
<dbReference type="EMBL" id="BARU01027295">
    <property type="protein sequence ID" value="GAH72624.1"/>
    <property type="molecule type" value="Genomic_DNA"/>
</dbReference>
<dbReference type="AlphaFoldDB" id="X1J2P8"/>
<organism evidence="1">
    <name type="scientific">marine sediment metagenome</name>
    <dbReference type="NCBI Taxonomy" id="412755"/>
    <lineage>
        <taxon>unclassified sequences</taxon>
        <taxon>metagenomes</taxon>
        <taxon>ecological metagenomes</taxon>
    </lineage>
</organism>
<gene>
    <name evidence="1" type="ORF">S03H2_43709</name>
</gene>
<feature type="non-terminal residue" evidence="1">
    <location>
        <position position="1"/>
    </location>
</feature>
<reference evidence="1" key="1">
    <citation type="journal article" date="2014" name="Front. Microbiol.">
        <title>High frequency of phylogenetically diverse reductive dehalogenase-homologous genes in deep subseafloor sedimentary metagenomes.</title>
        <authorList>
            <person name="Kawai M."/>
            <person name="Futagami T."/>
            <person name="Toyoda A."/>
            <person name="Takaki Y."/>
            <person name="Nishi S."/>
            <person name="Hori S."/>
            <person name="Arai W."/>
            <person name="Tsubouchi T."/>
            <person name="Morono Y."/>
            <person name="Uchiyama I."/>
            <person name="Ito T."/>
            <person name="Fujiyama A."/>
            <person name="Inagaki F."/>
            <person name="Takami H."/>
        </authorList>
    </citation>
    <scope>NUCLEOTIDE SEQUENCE</scope>
    <source>
        <strain evidence="1">Expedition CK06-06</strain>
    </source>
</reference>